<dbReference type="AlphaFoldDB" id="H5TXP1"/>
<name>H5TXP1_9ACTN</name>
<feature type="non-terminal residue" evidence="1">
    <location>
        <position position="1"/>
    </location>
</feature>
<dbReference type="EMBL" id="BAFC01000039">
    <property type="protein sequence ID" value="GAB38249.1"/>
    <property type="molecule type" value="Genomic_DNA"/>
</dbReference>
<keyword evidence="2" id="KW-1185">Reference proteome</keyword>
<protein>
    <submittedName>
        <fullName evidence="1">Uncharacterized protein</fullName>
    </submittedName>
</protein>
<gene>
    <name evidence="1" type="ORF">GOSPT_039_00050</name>
</gene>
<accession>H5TXP1</accession>
<proteinExistence type="predicted"/>
<comment type="caution">
    <text evidence="1">The sequence shown here is derived from an EMBL/GenBank/DDBJ whole genome shotgun (WGS) entry which is preliminary data.</text>
</comment>
<sequence length="382" mass="41816">TAAESITQMLLQERADKYGVVRIDEFDLIQSSSPEKHAELTAAWITHCGYLVDGNFVLTRTSSVRDYAAAVLSMDGSPLSTQEIVDRFVFERSPRSLGNALSGDTRFERVDRDRWALKEWGLDAYAGIRSVIREQVTRNGGRVKLTALVEHITSRYSVSGSSVVSYAGAAPFATKDGIVQLATEDRASRKAPERTRRLFRRVDGWAYRVRINSDHLRGSGSVAPFAIATVLDIHAGETKHLDSRLGPQSVAWTGLQPQFGTIRRFLIAEDVAAGTEAFLVLNDDSTFSFELARSLIGNPLADALALAGAPVIDDRADALLALARAIRLPDDSPVTSIIGGYRERGDDDIAELITSALEYLGSCHAQNDVEHRTDVDDILDLL</sequence>
<evidence type="ECO:0000313" key="2">
    <source>
        <dbReference type="Proteomes" id="UP000005845"/>
    </source>
</evidence>
<evidence type="ECO:0000313" key="1">
    <source>
        <dbReference type="EMBL" id="GAB38249.1"/>
    </source>
</evidence>
<organism evidence="1 2">
    <name type="scientific">Gordonia sputi NBRC 100414</name>
    <dbReference type="NCBI Taxonomy" id="1089453"/>
    <lineage>
        <taxon>Bacteria</taxon>
        <taxon>Bacillati</taxon>
        <taxon>Actinomycetota</taxon>
        <taxon>Actinomycetes</taxon>
        <taxon>Mycobacteriales</taxon>
        <taxon>Gordoniaceae</taxon>
        <taxon>Gordonia</taxon>
    </lineage>
</organism>
<dbReference type="eggNOG" id="COG0568">
    <property type="taxonomic scope" value="Bacteria"/>
</dbReference>
<reference evidence="1 2" key="1">
    <citation type="submission" date="2012-02" db="EMBL/GenBank/DDBJ databases">
        <title>Whole genome shotgun sequence of Gordonia sputi NBRC 100414.</title>
        <authorList>
            <person name="Yoshida I."/>
            <person name="Hosoyama A."/>
            <person name="Tsuchikane K."/>
            <person name="Katsumata H."/>
            <person name="Yamazaki S."/>
            <person name="Fujita N."/>
        </authorList>
    </citation>
    <scope>NUCLEOTIDE SEQUENCE [LARGE SCALE GENOMIC DNA]</scope>
    <source>
        <strain evidence="1 2">NBRC 100414</strain>
    </source>
</reference>
<dbReference type="Proteomes" id="UP000005845">
    <property type="component" value="Unassembled WGS sequence"/>
</dbReference>